<feature type="chain" id="PRO_5020427627" evidence="3">
    <location>
        <begin position="28"/>
        <end position="585"/>
    </location>
</feature>
<accession>A0A4R3LBL2</accession>
<feature type="signal peptide" evidence="3">
    <location>
        <begin position="1"/>
        <end position="27"/>
    </location>
</feature>
<dbReference type="Proteomes" id="UP000294599">
    <property type="component" value="Unassembled WGS sequence"/>
</dbReference>
<dbReference type="InterPro" id="IPR018702">
    <property type="entry name" value="DUF2207"/>
</dbReference>
<feature type="domain" description="Predicted membrane protein YciQ-like C-terminal" evidence="5">
    <location>
        <begin position="278"/>
        <end position="512"/>
    </location>
</feature>
<feature type="compositionally biased region" description="Low complexity" evidence="1">
    <location>
        <begin position="553"/>
        <end position="564"/>
    </location>
</feature>
<sequence length="585" mass="62875">MHCNRWVMRLLDCLLPACLLLAGPARAAEWIQDYDVHIRILADASLEVTENITVTAEGRDIRRGIYRDFPTRYEDRFNNAVVVDLDVLGVERDGRAEPWFTERMSNGVRINTGNDDLLPVPATYRFTIRYRTTRQLGFFGDHDELYFNAIGHGWLFPIRAGRVRVELPAPVPVGQMQAEAYVGALGDRGRSYTVDKPEPGVAEWSLTAPLMPNHGMTIVLTFPKGLVPEPTRAERFAWLLKDNRGLLIALAGLLVLLGYCVRSWIKVGRDPKKGVIIARYQPMQGWSPAAMRYLVKRGLDARCFTAEVLSLAVKGHLRIECDPAAGKDGWMIHRVTPSPGAQAPELASSEQQLLDSLFPSLSSTLQLKSTSAPVLQTAQTQQRLNFENAFAKRYYHRNLGHVGKAVLIAGVADVAAFLFSGGHGLPAIFLVTGLMIAVVAIFVWLIEAPTTQGRKLLDEIEGLKMYLSVAERDELAGLKGPDAPPTLDASHYERLLPYAVALDVEDAWTKKFTLAAGAAAAAAATGAIAWYSGGGPKDLGSLSKAVGSGLSSAIASSSSPPGSSSGSGGGGFSGGGGGGGGGGGR</sequence>
<reference evidence="6 7" key="1">
    <citation type="submission" date="2019-03" db="EMBL/GenBank/DDBJ databases">
        <title>Genomic Encyclopedia of Type Strains, Phase IV (KMG-IV): sequencing the most valuable type-strain genomes for metagenomic binning, comparative biology and taxonomic classification.</title>
        <authorList>
            <person name="Goeker M."/>
        </authorList>
    </citation>
    <scope>NUCLEOTIDE SEQUENCE [LARGE SCALE GENOMIC DNA]</scope>
    <source>
        <strain evidence="6 7">DSM 21944</strain>
    </source>
</reference>
<dbReference type="AlphaFoldDB" id="A0A4R3LBL2"/>
<feature type="transmembrane region" description="Helical" evidence="2">
    <location>
        <begin position="245"/>
        <end position="265"/>
    </location>
</feature>
<dbReference type="Pfam" id="PF20990">
    <property type="entry name" value="DUF2207_C"/>
    <property type="match status" value="1"/>
</dbReference>
<evidence type="ECO:0000256" key="2">
    <source>
        <dbReference type="SAM" id="Phobius"/>
    </source>
</evidence>
<evidence type="ECO:0000256" key="1">
    <source>
        <dbReference type="SAM" id="MobiDB-lite"/>
    </source>
</evidence>
<feature type="domain" description="DUF2207" evidence="4">
    <location>
        <begin position="31"/>
        <end position="180"/>
    </location>
</feature>
<evidence type="ECO:0000313" key="7">
    <source>
        <dbReference type="Proteomes" id="UP000294599"/>
    </source>
</evidence>
<keyword evidence="3" id="KW-0732">Signal</keyword>
<protein>
    <submittedName>
        <fullName evidence="6">Putative membrane protein DUF2207</fullName>
    </submittedName>
</protein>
<evidence type="ECO:0000259" key="4">
    <source>
        <dbReference type="Pfam" id="PF09972"/>
    </source>
</evidence>
<feature type="compositionally biased region" description="Gly residues" evidence="1">
    <location>
        <begin position="565"/>
        <end position="585"/>
    </location>
</feature>
<keyword evidence="2" id="KW-1133">Transmembrane helix</keyword>
<comment type="caution">
    <text evidence="6">The sequence shown here is derived from an EMBL/GenBank/DDBJ whole genome shotgun (WGS) entry which is preliminary data.</text>
</comment>
<dbReference type="EMBL" id="SMAF01000012">
    <property type="protein sequence ID" value="TCS97531.1"/>
    <property type="molecule type" value="Genomic_DNA"/>
</dbReference>
<feature type="transmembrane region" description="Helical" evidence="2">
    <location>
        <begin position="427"/>
        <end position="446"/>
    </location>
</feature>
<evidence type="ECO:0000313" key="6">
    <source>
        <dbReference type="EMBL" id="TCS97531.1"/>
    </source>
</evidence>
<keyword evidence="2" id="KW-0472">Membrane</keyword>
<gene>
    <name evidence="6" type="ORF">EDC25_11212</name>
</gene>
<dbReference type="RefSeq" id="WP_123523001.1">
    <property type="nucleotide sequence ID" value="NZ_JBHLWF010000014.1"/>
</dbReference>
<dbReference type="InterPro" id="IPR048389">
    <property type="entry name" value="YciQ-like_C"/>
</dbReference>
<feature type="region of interest" description="Disordered" evidence="1">
    <location>
        <begin position="553"/>
        <end position="585"/>
    </location>
</feature>
<keyword evidence="7" id="KW-1185">Reference proteome</keyword>
<proteinExistence type="predicted"/>
<organism evidence="6 7">
    <name type="scientific">Pseudofulvimonas gallinarii</name>
    <dbReference type="NCBI Taxonomy" id="634155"/>
    <lineage>
        <taxon>Bacteria</taxon>
        <taxon>Pseudomonadati</taxon>
        <taxon>Pseudomonadota</taxon>
        <taxon>Gammaproteobacteria</taxon>
        <taxon>Lysobacterales</taxon>
        <taxon>Rhodanobacteraceae</taxon>
        <taxon>Pseudofulvimonas</taxon>
    </lineage>
</organism>
<feature type="transmembrane region" description="Helical" evidence="2">
    <location>
        <begin position="402"/>
        <end position="421"/>
    </location>
</feature>
<name>A0A4R3LBL2_9GAMM</name>
<dbReference type="Pfam" id="PF09972">
    <property type="entry name" value="DUF2207"/>
    <property type="match status" value="1"/>
</dbReference>
<evidence type="ECO:0000259" key="5">
    <source>
        <dbReference type="Pfam" id="PF20990"/>
    </source>
</evidence>
<evidence type="ECO:0000256" key="3">
    <source>
        <dbReference type="SAM" id="SignalP"/>
    </source>
</evidence>
<keyword evidence="2" id="KW-0812">Transmembrane</keyword>